<feature type="compositionally biased region" description="Pro residues" evidence="3">
    <location>
        <begin position="1"/>
        <end position="11"/>
    </location>
</feature>
<dbReference type="GO" id="GO:0004252">
    <property type="term" value="F:serine-type endopeptidase activity"/>
    <property type="evidence" value="ECO:0007669"/>
    <property type="project" value="InterPro"/>
</dbReference>
<dbReference type="AlphaFoldDB" id="A0AB35MEX1"/>
<dbReference type="PRINTS" id="PR00834">
    <property type="entry name" value="PROTEASES2C"/>
</dbReference>
<organism evidence="5 6">
    <name type="scientific">Demequina lignilytica</name>
    <dbReference type="NCBI Taxonomy" id="3051663"/>
    <lineage>
        <taxon>Bacteria</taxon>
        <taxon>Bacillati</taxon>
        <taxon>Actinomycetota</taxon>
        <taxon>Actinomycetes</taxon>
        <taxon>Micrococcales</taxon>
        <taxon>Demequinaceae</taxon>
        <taxon>Demequina</taxon>
    </lineage>
</organism>
<dbReference type="SUPFAM" id="SSF50156">
    <property type="entry name" value="PDZ domain-like"/>
    <property type="match status" value="1"/>
</dbReference>
<comment type="caution">
    <text evidence="5">The sequence shown here is derived from an EMBL/GenBank/DDBJ whole genome shotgun (WGS) entry which is preliminary data.</text>
</comment>
<dbReference type="Gene3D" id="2.30.42.10">
    <property type="match status" value="1"/>
</dbReference>
<name>A0AB35MEX1_9MICO</name>
<evidence type="ECO:0000313" key="5">
    <source>
        <dbReference type="EMBL" id="MDN4482283.1"/>
    </source>
</evidence>
<dbReference type="SMART" id="SM00228">
    <property type="entry name" value="PDZ"/>
    <property type="match status" value="1"/>
</dbReference>
<dbReference type="InterPro" id="IPR009003">
    <property type="entry name" value="Peptidase_S1_PA"/>
</dbReference>
<dbReference type="Proteomes" id="UP001172756">
    <property type="component" value="Unassembled WGS sequence"/>
</dbReference>
<dbReference type="InterPro" id="IPR033116">
    <property type="entry name" value="TRYPSIN_SER"/>
</dbReference>
<keyword evidence="2" id="KW-0378">Hydrolase</keyword>
<evidence type="ECO:0000256" key="1">
    <source>
        <dbReference type="ARBA" id="ARBA00022670"/>
    </source>
</evidence>
<dbReference type="Pfam" id="PF13365">
    <property type="entry name" value="Trypsin_2"/>
    <property type="match status" value="1"/>
</dbReference>
<feature type="domain" description="PDZ" evidence="4">
    <location>
        <begin position="342"/>
        <end position="431"/>
    </location>
</feature>
<dbReference type="Pfam" id="PF13180">
    <property type="entry name" value="PDZ_2"/>
    <property type="match status" value="1"/>
</dbReference>
<feature type="compositionally biased region" description="Gly residues" evidence="3">
    <location>
        <begin position="106"/>
        <end position="117"/>
    </location>
</feature>
<feature type="region of interest" description="Disordered" evidence="3">
    <location>
        <begin position="1"/>
        <end position="27"/>
    </location>
</feature>
<evidence type="ECO:0000256" key="3">
    <source>
        <dbReference type="SAM" id="MobiDB-lite"/>
    </source>
</evidence>
<dbReference type="InterPro" id="IPR001478">
    <property type="entry name" value="PDZ"/>
</dbReference>
<reference evidence="5 6" key="1">
    <citation type="submission" date="2023-06" db="EMBL/GenBank/DDBJ databases">
        <title>SYSU T0a273.</title>
        <authorList>
            <person name="Gao L."/>
            <person name="Fang B.-Z."/>
            <person name="Li W.-J."/>
        </authorList>
    </citation>
    <scope>NUCLEOTIDE SEQUENCE [LARGE SCALE GENOMIC DNA]</scope>
    <source>
        <strain evidence="5 6">SYSU T0a273</strain>
    </source>
</reference>
<dbReference type="EMBL" id="JAUHQB010000001">
    <property type="protein sequence ID" value="MDN4482283.1"/>
    <property type="molecule type" value="Genomic_DNA"/>
</dbReference>
<dbReference type="PROSITE" id="PS00135">
    <property type="entry name" value="TRYPSIN_SER"/>
    <property type="match status" value="1"/>
</dbReference>
<dbReference type="InterPro" id="IPR051201">
    <property type="entry name" value="Chloro_Bact_Ser_Proteases"/>
</dbReference>
<sequence length="447" mass="43414">MSTPTWPPAEPAPSTEPAAAAPAVPAATALREPRWRTGIGRKVGAAAVAALALAGIVMGVAEAADTSQVTATTTVQDAASDDSSTQDSTLTSPSDSSGGAVTTPGGTYGWGGPGGASSGMTASTQEDAAEASDAESAGIVLIDTVLSYNQAEAAGTGLVLTSDGLILTNNHVIEGSTEITVTIATTGETYTATVVGTDADDDVALLQLEGASGLTTVTLDDDGDPTVGDDVTAVGNASGGGVLMAADGSVTELESSVTTASEYSVSGETLDGMIEFEADVVSGDSGGALLDDEGEVVGITTAASSGLATTIAYAIPIEDALAIVDQIQAGDESDGVEIGYPAFLGIAIAPDSTYAVTPGGRPGSSATTASVEGAQVGYVYADTPAAAVGLAAGDVITAVDGTTVASGDDLAAALADHEPGDTVTLTWTDTSGETQAGDATLIAGPAA</sequence>
<gene>
    <name evidence="5" type="ORF">QQ002_01860</name>
</gene>
<dbReference type="RefSeq" id="WP_301159462.1">
    <property type="nucleotide sequence ID" value="NZ_JAUHQB010000001.1"/>
</dbReference>
<evidence type="ECO:0000259" key="4">
    <source>
        <dbReference type="SMART" id="SM00228"/>
    </source>
</evidence>
<proteinExistence type="predicted"/>
<dbReference type="Gene3D" id="2.40.10.120">
    <property type="match status" value="1"/>
</dbReference>
<dbReference type="GO" id="GO:0006508">
    <property type="term" value="P:proteolysis"/>
    <property type="evidence" value="ECO:0007669"/>
    <property type="project" value="UniProtKB-KW"/>
</dbReference>
<feature type="compositionally biased region" description="Low complexity" evidence="3">
    <location>
        <begin position="12"/>
        <end position="27"/>
    </location>
</feature>
<keyword evidence="1" id="KW-0645">Protease</keyword>
<evidence type="ECO:0000313" key="6">
    <source>
        <dbReference type="Proteomes" id="UP001172756"/>
    </source>
</evidence>
<protein>
    <submittedName>
        <fullName evidence="5">Trypsin-like peptidase domain-containing protein</fullName>
    </submittedName>
</protein>
<dbReference type="PANTHER" id="PTHR43343">
    <property type="entry name" value="PEPTIDASE S12"/>
    <property type="match status" value="1"/>
</dbReference>
<dbReference type="SUPFAM" id="SSF50494">
    <property type="entry name" value="Trypsin-like serine proteases"/>
    <property type="match status" value="1"/>
</dbReference>
<dbReference type="PANTHER" id="PTHR43343:SF3">
    <property type="entry name" value="PROTEASE DO-LIKE 8, CHLOROPLASTIC"/>
    <property type="match status" value="1"/>
</dbReference>
<feature type="compositionally biased region" description="Low complexity" evidence="3">
    <location>
        <begin position="75"/>
        <end position="105"/>
    </location>
</feature>
<accession>A0AB35MEX1</accession>
<evidence type="ECO:0000256" key="2">
    <source>
        <dbReference type="ARBA" id="ARBA00022801"/>
    </source>
</evidence>
<dbReference type="InterPro" id="IPR036034">
    <property type="entry name" value="PDZ_sf"/>
</dbReference>
<feature type="region of interest" description="Disordered" evidence="3">
    <location>
        <begin position="75"/>
        <end position="131"/>
    </location>
</feature>
<dbReference type="InterPro" id="IPR001940">
    <property type="entry name" value="Peptidase_S1C"/>
</dbReference>